<dbReference type="Proteomes" id="UP000756921">
    <property type="component" value="Unassembled WGS sequence"/>
</dbReference>
<dbReference type="AlphaFoldDB" id="A0A9P6KKQ4"/>
<dbReference type="EMBL" id="WJXW01000015">
    <property type="protein sequence ID" value="KAF9729836.1"/>
    <property type="molecule type" value="Genomic_DNA"/>
</dbReference>
<organism evidence="2 3">
    <name type="scientific">Paraphaeosphaeria minitans</name>
    <dbReference type="NCBI Taxonomy" id="565426"/>
    <lineage>
        <taxon>Eukaryota</taxon>
        <taxon>Fungi</taxon>
        <taxon>Dikarya</taxon>
        <taxon>Ascomycota</taxon>
        <taxon>Pezizomycotina</taxon>
        <taxon>Dothideomycetes</taxon>
        <taxon>Pleosporomycetidae</taxon>
        <taxon>Pleosporales</taxon>
        <taxon>Massarineae</taxon>
        <taxon>Didymosphaeriaceae</taxon>
        <taxon>Paraphaeosphaeria</taxon>
    </lineage>
</organism>
<comment type="caution">
    <text evidence="2">The sequence shown here is derived from an EMBL/GenBank/DDBJ whole genome shotgun (WGS) entry which is preliminary data.</text>
</comment>
<accession>A0A9P6KKQ4</accession>
<feature type="region of interest" description="Disordered" evidence="1">
    <location>
        <begin position="29"/>
        <end position="93"/>
    </location>
</feature>
<protein>
    <submittedName>
        <fullName evidence="2">Uncharacterized protein</fullName>
    </submittedName>
</protein>
<sequence>MGDSDGPVLQRAGGPFKLVCQRGGVLARRAASRLSMPRQDSAGVGDSDGPVSQRAAGPFKTGQRGGVLARRTAGRLSIPRQDSAGVGDSDGPVSQRATSAFISLLHRVLARRPDASHRQR</sequence>
<evidence type="ECO:0000256" key="1">
    <source>
        <dbReference type="SAM" id="MobiDB-lite"/>
    </source>
</evidence>
<name>A0A9P6KKQ4_9PLEO</name>
<gene>
    <name evidence="2" type="ORF">PMIN01_11769</name>
</gene>
<evidence type="ECO:0000313" key="2">
    <source>
        <dbReference type="EMBL" id="KAF9729836.1"/>
    </source>
</evidence>
<evidence type="ECO:0000313" key="3">
    <source>
        <dbReference type="Proteomes" id="UP000756921"/>
    </source>
</evidence>
<reference evidence="2" key="1">
    <citation type="journal article" date="2020" name="Mol. Plant Microbe Interact.">
        <title>Genome Sequence of the Biocontrol Agent Coniothyrium minitans strain Conio (IMI 134523).</title>
        <authorList>
            <person name="Patel D."/>
            <person name="Shittu T.A."/>
            <person name="Baroncelli R."/>
            <person name="Muthumeenakshi S."/>
            <person name="Osborne T.H."/>
            <person name="Janganan T.K."/>
            <person name="Sreenivasaprasad S."/>
        </authorList>
    </citation>
    <scope>NUCLEOTIDE SEQUENCE</scope>
    <source>
        <strain evidence="2">Conio</strain>
    </source>
</reference>
<keyword evidence="3" id="KW-1185">Reference proteome</keyword>
<proteinExistence type="predicted"/>